<evidence type="ECO:0000256" key="7">
    <source>
        <dbReference type="ARBA" id="ARBA00022801"/>
    </source>
</evidence>
<dbReference type="InterPro" id="IPR001842">
    <property type="entry name" value="Peptidase_M36"/>
</dbReference>
<comment type="subcellular location">
    <subcellularLocation>
        <location evidence="2">Secreted</location>
    </subcellularLocation>
</comment>
<reference evidence="13 14" key="1">
    <citation type="submission" date="2013-04" db="EMBL/GenBank/DDBJ databases">
        <title>Oceanococcus atlanticus 22II-S10r2 Genome Sequencing.</title>
        <authorList>
            <person name="Lai Q."/>
            <person name="Li G."/>
            <person name="Shao Z."/>
        </authorList>
    </citation>
    <scope>NUCLEOTIDE SEQUENCE [LARGE SCALE GENOMIC DNA]</scope>
    <source>
        <strain evidence="13 14">22II-S10r2</strain>
    </source>
</reference>
<feature type="region of interest" description="Disordered" evidence="11">
    <location>
        <begin position="1124"/>
        <end position="1145"/>
    </location>
</feature>
<dbReference type="STRING" id="1317117.ATO7_05875"/>
<evidence type="ECO:0000256" key="3">
    <source>
        <dbReference type="ARBA" id="ARBA00006006"/>
    </source>
</evidence>
<proteinExistence type="inferred from homology"/>
<evidence type="ECO:0000313" key="14">
    <source>
        <dbReference type="Proteomes" id="UP000192342"/>
    </source>
</evidence>
<evidence type="ECO:0000256" key="8">
    <source>
        <dbReference type="ARBA" id="ARBA00022833"/>
    </source>
</evidence>
<dbReference type="Gene3D" id="3.10.170.10">
    <property type="match status" value="1"/>
</dbReference>
<dbReference type="GO" id="GO:0006508">
    <property type="term" value="P:proteolysis"/>
    <property type="evidence" value="ECO:0007669"/>
    <property type="project" value="UniProtKB-KW"/>
</dbReference>
<dbReference type="AlphaFoldDB" id="A0A1Y1SIA2"/>
<gene>
    <name evidence="13" type="ORF">ATO7_05875</name>
</gene>
<evidence type="ECO:0000256" key="12">
    <source>
        <dbReference type="SAM" id="SignalP"/>
    </source>
</evidence>
<keyword evidence="4" id="KW-0964">Secreted</keyword>
<evidence type="ECO:0000313" key="13">
    <source>
        <dbReference type="EMBL" id="ORE89384.1"/>
    </source>
</evidence>
<evidence type="ECO:0000256" key="2">
    <source>
        <dbReference type="ARBA" id="ARBA00004613"/>
    </source>
</evidence>
<dbReference type="Gene3D" id="1.10.390.10">
    <property type="entry name" value="Neutral Protease Domain 2"/>
    <property type="match status" value="1"/>
</dbReference>
<evidence type="ECO:0000256" key="1">
    <source>
        <dbReference type="ARBA" id="ARBA00001947"/>
    </source>
</evidence>
<evidence type="ECO:0000256" key="5">
    <source>
        <dbReference type="ARBA" id="ARBA00022670"/>
    </source>
</evidence>
<keyword evidence="8" id="KW-0862">Zinc</keyword>
<dbReference type="InterPro" id="IPR050371">
    <property type="entry name" value="Fungal_virulence_M36"/>
</dbReference>
<dbReference type="Proteomes" id="UP000192342">
    <property type="component" value="Unassembled WGS sequence"/>
</dbReference>
<feature type="chain" id="PRO_5013095893" evidence="12">
    <location>
        <begin position="25"/>
        <end position="1244"/>
    </location>
</feature>
<protein>
    <submittedName>
        <fullName evidence="13">Peptidase M36, fungalysin</fullName>
    </submittedName>
</protein>
<dbReference type="GO" id="GO:0008270">
    <property type="term" value="F:zinc ion binding"/>
    <property type="evidence" value="ECO:0007669"/>
    <property type="project" value="InterPro"/>
</dbReference>
<evidence type="ECO:0000256" key="9">
    <source>
        <dbReference type="ARBA" id="ARBA00023049"/>
    </source>
</evidence>
<dbReference type="Pfam" id="PF02128">
    <property type="entry name" value="Peptidase_M36"/>
    <property type="match status" value="1"/>
</dbReference>
<evidence type="ECO:0000256" key="4">
    <source>
        <dbReference type="ARBA" id="ARBA00022525"/>
    </source>
</evidence>
<dbReference type="PANTHER" id="PTHR33478">
    <property type="entry name" value="EXTRACELLULAR METALLOPROTEINASE MEP"/>
    <property type="match status" value="1"/>
</dbReference>
<dbReference type="SUPFAM" id="SSF55486">
    <property type="entry name" value="Metalloproteases ('zincins'), catalytic domain"/>
    <property type="match status" value="1"/>
</dbReference>
<dbReference type="EMBL" id="AQQV01000001">
    <property type="protein sequence ID" value="ORE89384.1"/>
    <property type="molecule type" value="Genomic_DNA"/>
</dbReference>
<feature type="region of interest" description="Disordered" evidence="11">
    <location>
        <begin position="1187"/>
        <end position="1222"/>
    </location>
</feature>
<dbReference type="GO" id="GO:0004222">
    <property type="term" value="F:metalloendopeptidase activity"/>
    <property type="evidence" value="ECO:0007669"/>
    <property type="project" value="InterPro"/>
</dbReference>
<keyword evidence="10" id="KW-0865">Zymogen</keyword>
<dbReference type="PANTHER" id="PTHR33478:SF1">
    <property type="entry name" value="EXTRACELLULAR METALLOPROTEINASE MEP"/>
    <property type="match status" value="1"/>
</dbReference>
<keyword evidence="6" id="KW-0479">Metal-binding</keyword>
<keyword evidence="5" id="KW-0645">Protease</keyword>
<keyword evidence="9" id="KW-0482">Metalloprotease</keyword>
<name>A0A1Y1SIA2_9GAMM</name>
<dbReference type="InterPro" id="IPR027268">
    <property type="entry name" value="Peptidase_M4/M1_CTD_sf"/>
</dbReference>
<feature type="signal peptide" evidence="12">
    <location>
        <begin position="1"/>
        <end position="24"/>
    </location>
</feature>
<dbReference type="GO" id="GO:0005615">
    <property type="term" value="C:extracellular space"/>
    <property type="evidence" value="ECO:0007669"/>
    <property type="project" value="InterPro"/>
</dbReference>
<organism evidence="13 14">
    <name type="scientific">Oceanococcus atlanticus</name>
    <dbReference type="NCBI Taxonomy" id="1317117"/>
    <lineage>
        <taxon>Bacteria</taxon>
        <taxon>Pseudomonadati</taxon>
        <taxon>Pseudomonadota</taxon>
        <taxon>Gammaproteobacteria</taxon>
        <taxon>Chromatiales</taxon>
        <taxon>Oceanococcaceae</taxon>
        <taxon>Oceanococcus</taxon>
    </lineage>
</organism>
<evidence type="ECO:0000256" key="6">
    <source>
        <dbReference type="ARBA" id="ARBA00022723"/>
    </source>
</evidence>
<dbReference type="OrthoDB" id="614750at2"/>
<evidence type="ECO:0000256" key="11">
    <source>
        <dbReference type="SAM" id="MobiDB-lite"/>
    </source>
</evidence>
<sequence>MTRKTSRAILIAATTLLGALPATAAERYHGFQGEGPGYIPFLDSREQRLQPLADQLAAVEALSAVVRWNRHGTPKTLFKRGAFLSGPSAAAPDQVARSFLLQHADLFGLTTAMINAMEVLRVSPLHESPDYARMLRGEAVDSDNVPHVVLLRQMWDGVPAGGRDGLVSVGVARDGRVAFVGSTLSRETQLGGSVVLSMVDALLAGASDVDMNLGVLELLPSKASTLIDSFNTFTSSLLEDVQRVRLRALPIPGQGVRRVFEVTLLDSSHERGHPQAFIIHLDAETGRIWLRDNAVQHLHDPAEPEAYPAKASYGQISGATSEGGCGELHSLSVDEGNALMQITVTAVDLADITMNLYYDGQIVASQDLLTSPEVLLYQPAGGIVAGDYQLEVCPYEAADAPASSYVGFYSATPGAPVALPGSSSPAWKVFPNSPVPARFGPPDAVVGDDTRETWCWDVATGDLDDSDVARDPASCDRLELSNVSSRLPWDAHAPLGVPTFTTQGNNALTAVSNVNFVAPDTVVLRPIALDRTYDFEFTNAWYDSACSPLAFLDPTLNFNDFEAATVNLFAMHNRMHDWSYLLGWTEVNSNLQLDNFGLTGVLRQNDPEIGSSQAGRVTINGRDNANQLTLQDGIPGITNQYLWQALPASIYPAGCVDGAYDMVIIAHEYTHATSNRMTGGPDASLGGGHASAMGEAWSDLAGIEYVQGYGMAPVGEESPYAAAIYSTGDPQAGIRNYGIDQSPLKFSDFDYDGNGAGSPHANSEIWGAAMYQVRQRLIDKYAAQYPFEDLERQIDCADGKYNSTSCPGNRRWIQLMYDGLLLQPASPTMLDARDAIIAADLLRYDGANQFELWDAFAYSGMGEQAVAASVDDFDTVPDFASPLRNDNAQITFKVVGSDGSTPLASIYTGHYEARVTPTADTNPDSELGDSMSYVPGDYTFLVQAPGYGHHRFQRSFQAGQSGTVTFTIRPNLAALARGAVATGDGDSDEDLLALIDETEATNWSSSDGTGTASEGKGEGAFVEGRQVTVQLSERSVLRDVNVSALLNAQNRYTALRSFDLLTCDASVADCSSEAGFTPWYASADDAFNGRFLRPKSPHLLLRAFDVPEATATHVRLVVRDSQCTGGPDFQREANPSGDPTNDPDCDTGFNLQLTALGLTELALPTDNAQIVRIAELQVFGEKLAADSGELRNPDQAGVSAPVDAEEPLPDSTPPASAPLDQRGGSMGVLMLLLGLPLILRRRRR</sequence>
<comment type="caution">
    <text evidence="13">The sequence shown here is derived from an EMBL/GenBank/DDBJ whole genome shotgun (WGS) entry which is preliminary data.</text>
</comment>
<evidence type="ECO:0000256" key="10">
    <source>
        <dbReference type="ARBA" id="ARBA00023145"/>
    </source>
</evidence>
<comment type="similarity">
    <text evidence="3">Belongs to the peptidase M36 family.</text>
</comment>
<keyword evidence="7" id="KW-0378">Hydrolase</keyword>
<dbReference type="RefSeq" id="WP_083560440.1">
    <property type="nucleotide sequence ID" value="NZ_AQQV01000001.1"/>
</dbReference>
<accession>A0A1Y1SIA2</accession>
<keyword evidence="12" id="KW-0732">Signal</keyword>
<comment type="cofactor">
    <cofactor evidence="1">
        <name>Zn(2+)</name>
        <dbReference type="ChEBI" id="CHEBI:29105"/>
    </cofactor>
</comment>
<keyword evidence="14" id="KW-1185">Reference proteome</keyword>